<dbReference type="STRING" id="1890364.A0A2P6MPA2"/>
<keyword evidence="2 3" id="KW-0067">ATP-binding</keyword>
<dbReference type="Pfam" id="PF17862">
    <property type="entry name" value="AAA_lid_3"/>
    <property type="match status" value="1"/>
</dbReference>
<gene>
    <name evidence="5" type="ORF">PROFUN_02548</name>
</gene>
<keyword evidence="6" id="KW-1185">Reference proteome</keyword>
<dbReference type="Gene3D" id="3.40.50.300">
    <property type="entry name" value="P-loop containing nucleotide triphosphate hydrolases"/>
    <property type="match status" value="1"/>
</dbReference>
<dbReference type="PANTHER" id="PTHR23074:SF83">
    <property type="entry name" value="VACUOLAR PROTEIN SORTING-ASSOCIATED PROTEIN 4A"/>
    <property type="match status" value="1"/>
</dbReference>
<reference evidence="5 6" key="1">
    <citation type="journal article" date="2018" name="Genome Biol. Evol.">
        <title>Multiple Roots of Fruiting Body Formation in Amoebozoa.</title>
        <authorList>
            <person name="Hillmann F."/>
            <person name="Forbes G."/>
            <person name="Novohradska S."/>
            <person name="Ferling I."/>
            <person name="Riege K."/>
            <person name="Groth M."/>
            <person name="Westermann M."/>
            <person name="Marz M."/>
            <person name="Spaller T."/>
            <person name="Winckler T."/>
            <person name="Schaap P."/>
            <person name="Glockner G."/>
        </authorList>
    </citation>
    <scope>NUCLEOTIDE SEQUENCE [LARGE SCALE GENOMIC DNA]</scope>
    <source>
        <strain evidence="5 6">Jena</strain>
    </source>
</reference>
<dbReference type="SUPFAM" id="SSF52540">
    <property type="entry name" value="P-loop containing nucleoside triphosphate hydrolases"/>
    <property type="match status" value="1"/>
</dbReference>
<dbReference type="InterPro" id="IPR041569">
    <property type="entry name" value="AAA_lid_3"/>
</dbReference>
<dbReference type="GO" id="GO:0005524">
    <property type="term" value="F:ATP binding"/>
    <property type="evidence" value="ECO:0007669"/>
    <property type="project" value="UniProtKB-KW"/>
</dbReference>
<dbReference type="SMART" id="SM00382">
    <property type="entry name" value="AAA"/>
    <property type="match status" value="1"/>
</dbReference>
<sequence length="441" mass="49895">MGETAEYYVQKGTEYSKKGFDSEARGDFMEAAQLYTETMRHLSLALQLEISDSKKDILQKVLATHKSRVKELISRSFQPRTTEDKKGGTIERHAELTAASEKIERGTHEETGGNDRENTFQQTWVKPNVPWSAVVGLTAAKAALREAIVIPIKYPQLFNAKRRPWSRVLLYGPPGTGKTQLACAVATETDSVVYSLSSSDLLSRWYGESEKSIKRLFQEASSHPSSVLFFDEIDALCRSRNESEDEATRRIKTELLRQMDGLNARSEKSGRVIVLAATNRPWELDDAFLRRFQKRLYVPMPEVEVRKSIVEQNLEGYHDMTPEELKDISTVTKGYSGSDLSNLCNDAMMEPLREIYSARWWVIDGIESKGKLVYRPWKGPGSKLGLVEAKMEDIPTDQLAPPRQVTAKDVMNSIKRCKPSVNASEMDRYEEFTLKYGESGA</sequence>
<dbReference type="InterPro" id="IPR036181">
    <property type="entry name" value="MIT_dom_sf"/>
</dbReference>
<dbReference type="OrthoDB" id="5334845at2759"/>
<protein>
    <recommendedName>
        <fullName evidence="4">AAA+ ATPase domain-containing protein</fullName>
    </recommendedName>
</protein>
<proteinExistence type="inferred from homology"/>
<dbReference type="GO" id="GO:0007033">
    <property type="term" value="P:vacuole organization"/>
    <property type="evidence" value="ECO:0007669"/>
    <property type="project" value="TreeGrafter"/>
</dbReference>
<dbReference type="InterPro" id="IPR050304">
    <property type="entry name" value="MT-severing_AAA_ATPase"/>
</dbReference>
<accession>A0A2P6MPA2</accession>
<dbReference type="EMBL" id="MDYQ01000599">
    <property type="protein sequence ID" value="PRP73539.1"/>
    <property type="molecule type" value="Genomic_DNA"/>
</dbReference>
<dbReference type="InterPro" id="IPR003593">
    <property type="entry name" value="AAA+_ATPase"/>
</dbReference>
<dbReference type="Pfam" id="PF09336">
    <property type="entry name" value="Vps4_C"/>
    <property type="match status" value="1"/>
</dbReference>
<evidence type="ECO:0000256" key="3">
    <source>
        <dbReference type="RuleBase" id="RU003651"/>
    </source>
</evidence>
<evidence type="ECO:0000313" key="5">
    <source>
        <dbReference type="EMBL" id="PRP73539.1"/>
    </source>
</evidence>
<dbReference type="PROSITE" id="PS00674">
    <property type="entry name" value="AAA"/>
    <property type="match status" value="1"/>
</dbReference>
<name>A0A2P6MPA2_9EUKA</name>
<dbReference type="InterPro" id="IPR003960">
    <property type="entry name" value="ATPase_AAA_CS"/>
</dbReference>
<dbReference type="GO" id="GO:0016197">
    <property type="term" value="P:endosomal transport"/>
    <property type="evidence" value="ECO:0007669"/>
    <property type="project" value="TreeGrafter"/>
</dbReference>
<dbReference type="SUPFAM" id="SSF116846">
    <property type="entry name" value="MIT domain"/>
    <property type="match status" value="1"/>
</dbReference>
<dbReference type="InterPro" id="IPR003959">
    <property type="entry name" value="ATPase_AAA_core"/>
</dbReference>
<feature type="domain" description="AAA+ ATPase" evidence="4">
    <location>
        <begin position="164"/>
        <end position="302"/>
    </location>
</feature>
<dbReference type="AlphaFoldDB" id="A0A2P6MPA2"/>
<evidence type="ECO:0000313" key="6">
    <source>
        <dbReference type="Proteomes" id="UP000241769"/>
    </source>
</evidence>
<comment type="caution">
    <text evidence="5">The sequence shown here is derived from an EMBL/GenBank/DDBJ whole genome shotgun (WGS) entry which is preliminary data.</text>
</comment>
<evidence type="ECO:0000256" key="2">
    <source>
        <dbReference type="ARBA" id="ARBA00022840"/>
    </source>
</evidence>
<dbReference type="Pfam" id="PF00004">
    <property type="entry name" value="AAA"/>
    <property type="match status" value="1"/>
</dbReference>
<dbReference type="FunFam" id="3.40.50.300:FF:001003">
    <property type="entry name" value="Vacuolar protein sorting-associated protein 4"/>
    <property type="match status" value="1"/>
</dbReference>
<dbReference type="InParanoid" id="A0A2P6MPA2"/>
<dbReference type="GO" id="GO:0016887">
    <property type="term" value="F:ATP hydrolysis activity"/>
    <property type="evidence" value="ECO:0007669"/>
    <property type="project" value="InterPro"/>
</dbReference>
<evidence type="ECO:0000259" key="4">
    <source>
        <dbReference type="SMART" id="SM00382"/>
    </source>
</evidence>
<keyword evidence="1 3" id="KW-0547">Nucleotide-binding</keyword>
<evidence type="ECO:0000256" key="1">
    <source>
        <dbReference type="ARBA" id="ARBA00022741"/>
    </source>
</evidence>
<dbReference type="InterPro" id="IPR027417">
    <property type="entry name" value="P-loop_NTPase"/>
</dbReference>
<dbReference type="InterPro" id="IPR015415">
    <property type="entry name" value="Spast_Vps4_C"/>
</dbReference>
<organism evidence="5 6">
    <name type="scientific">Planoprotostelium fungivorum</name>
    <dbReference type="NCBI Taxonomy" id="1890364"/>
    <lineage>
        <taxon>Eukaryota</taxon>
        <taxon>Amoebozoa</taxon>
        <taxon>Evosea</taxon>
        <taxon>Variosea</taxon>
        <taxon>Cavosteliida</taxon>
        <taxon>Cavosteliaceae</taxon>
        <taxon>Planoprotostelium</taxon>
    </lineage>
</organism>
<dbReference type="PANTHER" id="PTHR23074">
    <property type="entry name" value="AAA DOMAIN-CONTAINING"/>
    <property type="match status" value="1"/>
</dbReference>
<comment type="similarity">
    <text evidence="3">Belongs to the AAA ATPase family.</text>
</comment>
<dbReference type="Gene3D" id="1.20.58.80">
    <property type="entry name" value="Phosphotransferase system, lactose/cellobiose-type IIA subunit"/>
    <property type="match status" value="1"/>
</dbReference>
<dbReference type="Gene3D" id="1.10.8.60">
    <property type="match status" value="1"/>
</dbReference>
<dbReference type="Proteomes" id="UP000241769">
    <property type="component" value="Unassembled WGS sequence"/>
</dbReference>